<dbReference type="NCBIfam" id="TIGR00506">
    <property type="entry name" value="ribB"/>
    <property type="match status" value="1"/>
</dbReference>
<keyword evidence="11" id="KW-0862">Zinc</keyword>
<dbReference type="CDD" id="cd00641">
    <property type="entry name" value="GTP_cyclohydro2"/>
    <property type="match status" value="1"/>
</dbReference>
<keyword evidence="7" id="KW-0686">Riboflavin biosynthesis</keyword>
<comment type="cofactor">
    <cofactor evidence="1">
        <name>Mn(2+)</name>
        <dbReference type="ChEBI" id="CHEBI:29035"/>
    </cofactor>
</comment>
<proteinExistence type="inferred from homology"/>
<dbReference type="GO" id="GO:0046872">
    <property type="term" value="F:metal ion binding"/>
    <property type="evidence" value="ECO:0007669"/>
    <property type="project" value="UniProtKB-KW"/>
</dbReference>
<feature type="domain" description="GTP cyclohydrolase II" evidence="18">
    <location>
        <begin position="209"/>
        <end position="374"/>
    </location>
</feature>
<keyword evidence="14" id="KW-0464">Manganese</keyword>
<evidence type="ECO:0000256" key="15">
    <source>
        <dbReference type="ARBA" id="ARBA00023239"/>
    </source>
</evidence>
<dbReference type="HAMAP" id="MF_01283">
    <property type="entry name" value="RibBA"/>
    <property type="match status" value="1"/>
</dbReference>
<comment type="cofactor">
    <cofactor evidence="3">
        <name>Zn(2+)</name>
        <dbReference type="ChEBI" id="CHEBI:29105"/>
    </cofactor>
</comment>
<dbReference type="HAMAP" id="MF_00179">
    <property type="entry name" value="RibA"/>
    <property type="match status" value="1"/>
</dbReference>
<evidence type="ECO:0000256" key="4">
    <source>
        <dbReference type="ARBA" id="ARBA00004853"/>
    </source>
</evidence>
<comment type="pathway">
    <text evidence="4">Cofactor biosynthesis; riboflavin biosynthesis; 5-amino-6-(D-ribitylamino)uracil from GTP: step 1/4.</text>
</comment>
<dbReference type="FunFam" id="3.40.50.10990:FF:000001">
    <property type="entry name" value="Riboflavin biosynthesis protein RibBA"/>
    <property type="match status" value="1"/>
</dbReference>
<keyword evidence="8" id="KW-0479">Metal-binding</keyword>
<evidence type="ECO:0000256" key="6">
    <source>
        <dbReference type="ARBA" id="ARBA00005520"/>
    </source>
</evidence>
<evidence type="ECO:0000256" key="12">
    <source>
        <dbReference type="ARBA" id="ARBA00022842"/>
    </source>
</evidence>
<keyword evidence="10" id="KW-0378">Hydrolase</keyword>
<keyword evidence="13" id="KW-0342">GTP-binding</keyword>
<keyword evidence="15" id="KW-0456">Lyase</keyword>
<dbReference type="InterPro" id="IPR032677">
    <property type="entry name" value="GTP_cyclohydro_II"/>
</dbReference>
<dbReference type="SUPFAM" id="SSF142695">
    <property type="entry name" value="RibA-like"/>
    <property type="match status" value="1"/>
</dbReference>
<dbReference type="InterPro" id="IPR036144">
    <property type="entry name" value="RibA-like_sf"/>
</dbReference>
<evidence type="ECO:0000256" key="17">
    <source>
        <dbReference type="ARBA" id="ARBA00049295"/>
    </source>
</evidence>
<dbReference type="InterPro" id="IPR016299">
    <property type="entry name" value="Riboflavin_synth_RibBA"/>
</dbReference>
<dbReference type="EMBL" id="CASHTH010001397">
    <property type="protein sequence ID" value="CAI8014884.1"/>
    <property type="molecule type" value="Genomic_DNA"/>
</dbReference>
<reference evidence="19" key="1">
    <citation type="submission" date="2023-03" db="EMBL/GenBank/DDBJ databases">
        <authorList>
            <person name="Steffen K."/>
            <person name="Cardenas P."/>
        </authorList>
    </citation>
    <scope>NUCLEOTIDE SEQUENCE</scope>
</reference>
<dbReference type="GO" id="GO:0009231">
    <property type="term" value="P:riboflavin biosynthetic process"/>
    <property type="evidence" value="ECO:0007669"/>
    <property type="project" value="UniProtKB-KW"/>
</dbReference>
<evidence type="ECO:0000313" key="20">
    <source>
        <dbReference type="Proteomes" id="UP001174909"/>
    </source>
</evidence>
<comment type="caution">
    <text evidence="19">The sequence shown here is derived from an EMBL/GenBank/DDBJ whole genome shotgun (WGS) entry which is preliminary data.</text>
</comment>
<dbReference type="GO" id="GO:0005525">
    <property type="term" value="F:GTP binding"/>
    <property type="evidence" value="ECO:0007669"/>
    <property type="project" value="UniProtKB-KW"/>
</dbReference>
<dbReference type="Proteomes" id="UP001174909">
    <property type="component" value="Unassembled WGS sequence"/>
</dbReference>
<dbReference type="PANTHER" id="PTHR21327:SF18">
    <property type="entry name" value="3,4-DIHYDROXY-2-BUTANONE 4-PHOSPHATE SYNTHASE"/>
    <property type="match status" value="1"/>
</dbReference>
<dbReference type="InterPro" id="IPR000422">
    <property type="entry name" value="DHBP_synthase_RibB"/>
</dbReference>
<comment type="pathway">
    <text evidence="5">Cofactor biosynthesis; riboflavin biosynthesis; 2-hydroxy-3-oxobutyl phosphate from D-ribulose 5-phosphate: step 1/1.</text>
</comment>
<keyword evidence="20" id="KW-1185">Reference proteome</keyword>
<name>A0AA35RPK9_GEOBA</name>
<evidence type="ECO:0000256" key="5">
    <source>
        <dbReference type="ARBA" id="ARBA00004904"/>
    </source>
</evidence>
<dbReference type="Gene3D" id="3.90.870.10">
    <property type="entry name" value="DHBP synthase"/>
    <property type="match status" value="1"/>
</dbReference>
<dbReference type="PIRSF" id="PIRSF001259">
    <property type="entry name" value="RibA"/>
    <property type="match status" value="1"/>
</dbReference>
<dbReference type="HAMAP" id="MF_00180">
    <property type="entry name" value="RibB"/>
    <property type="match status" value="1"/>
</dbReference>
<evidence type="ECO:0000256" key="14">
    <source>
        <dbReference type="ARBA" id="ARBA00023211"/>
    </source>
</evidence>
<organism evidence="19 20">
    <name type="scientific">Geodia barretti</name>
    <name type="common">Barrett's horny sponge</name>
    <dbReference type="NCBI Taxonomy" id="519541"/>
    <lineage>
        <taxon>Eukaryota</taxon>
        <taxon>Metazoa</taxon>
        <taxon>Porifera</taxon>
        <taxon>Demospongiae</taxon>
        <taxon>Heteroscleromorpha</taxon>
        <taxon>Tetractinellida</taxon>
        <taxon>Astrophorina</taxon>
        <taxon>Geodiidae</taxon>
        <taxon>Geodia</taxon>
    </lineage>
</organism>
<keyword evidence="12" id="KW-0460">Magnesium</keyword>
<dbReference type="AlphaFoldDB" id="A0AA35RPK9"/>
<dbReference type="PANTHER" id="PTHR21327">
    <property type="entry name" value="GTP CYCLOHYDROLASE II-RELATED"/>
    <property type="match status" value="1"/>
</dbReference>
<comment type="similarity">
    <text evidence="6">In the N-terminal section; belongs to the DHBP synthase family.</text>
</comment>
<keyword evidence="16" id="KW-0511">Multifunctional enzyme</keyword>
<evidence type="ECO:0000256" key="11">
    <source>
        <dbReference type="ARBA" id="ARBA00022833"/>
    </source>
</evidence>
<evidence type="ECO:0000256" key="3">
    <source>
        <dbReference type="ARBA" id="ARBA00001947"/>
    </source>
</evidence>
<dbReference type="Gene3D" id="3.40.50.10990">
    <property type="entry name" value="GTP cyclohydrolase II"/>
    <property type="match status" value="1"/>
</dbReference>
<dbReference type="Pfam" id="PF00925">
    <property type="entry name" value="GTP_cyclohydro2"/>
    <property type="match status" value="1"/>
</dbReference>
<evidence type="ECO:0000256" key="2">
    <source>
        <dbReference type="ARBA" id="ARBA00001946"/>
    </source>
</evidence>
<evidence type="ECO:0000256" key="10">
    <source>
        <dbReference type="ARBA" id="ARBA00022801"/>
    </source>
</evidence>
<evidence type="ECO:0000313" key="19">
    <source>
        <dbReference type="EMBL" id="CAI8014884.1"/>
    </source>
</evidence>
<dbReference type="GO" id="GO:0005829">
    <property type="term" value="C:cytosol"/>
    <property type="evidence" value="ECO:0007669"/>
    <property type="project" value="TreeGrafter"/>
</dbReference>
<comment type="catalytic activity">
    <reaction evidence="17">
        <text>GTP + 4 H2O = 2,5-diamino-6-hydroxy-4-(5-phosphoribosylamino)-pyrimidine + formate + 2 phosphate + 3 H(+)</text>
        <dbReference type="Rhea" id="RHEA:23704"/>
        <dbReference type="ChEBI" id="CHEBI:15377"/>
        <dbReference type="ChEBI" id="CHEBI:15378"/>
        <dbReference type="ChEBI" id="CHEBI:15740"/>
        <dbReference type="ChEBI" id="CHEBI:37565"/>
        <dbReference type="ChEBI" id="CHEBI:43474"/>
        <dbReference type="ChEBI" id="CHEBI:58614"/>
        <dbReference type="EC" id="3.5.4.25"/>
    </reaction>
</comment>
<evidence type="ECO:0000256" key="1">
    <source>
        <dbReference type="ARBA" id="ARBA00001936"/>
    </source>
</evidence>
<dbReference type="Pfam" id="PF00926">
    <property type="entry name" value="DHBP_synthase"/>
    <property type="match status" value="1"/>
</dbReference>
<dbReference type="GO" id="GO:0003935">
    <property type="term" value="F:GTP cyclohydrolase II activity"/>
    <property type="evidence" value="ECO:0007669"/>
    <property type="project" value="UniProtKB-EC"/>
</dbReference>
<evidence type="ECO:0000256" key="13">
    <source>
        <dbReference type="ARBA" id="ARBA00023134"/>
    </source>
</evidence>
<evidence type="ECO:0000256" key="8">
    <source>
        <dbReference type="ARBA" id="ARBA00022723"/>
    </source>
</evidence>
<accession>A0AA35RPK9</accession>
<dbReference type="FunFam" id="3.90.870.10:FF:000001">
    <property type="entry name" value="Riboflavin biosynthesis protein RibBA"/>
    <property type="match status" value="1"/>
</dbReference>
<sequence>MPLSSMEEALVDLKAGKFLVVVDDEKRENEGDLVMAAEMVTPDAVNFLVKYGRGLLCMPMKSDRLDELGIKLIESEHAPHEMPTAFTMSVDYKVGTTTGISAADRAATISALIDPEARPDEFSRPGHLFPLRYQPGGVFVRPGHTEAIVDLCSIAGMYPAGVVCEIMNDDGSMSRLPDLETFADQHGLKILSIAQIVAYLRRYEANVTRVAEARLPTKYGEFKVFAYESPFDPGEHIALTLGEWSPDQPVLTRIHSECLTGDVFGSMRCDCGEQMELALKRLSEEGTGAFLYMRQEGRGIGLHNKIKAYSLQDGGLDTIEANNLLGFDTDMRHYGIGAKILADLGIKKIKLLTNNPKKLVGLSGSEVEVVERVQVEVPPNDENRDYLETKRVKLGHILGSCS</sequence>
<evidence type="ECO:0000256" key="7">
    <source>
        <dbReference type="ARBA" id="ARBA00022619"/>
    </source>
</evidence>
<keyword evidence="9" id="KW-0547">Nucleotide-binding</keyword>
<comment type="cofactor">
    <cofactor evidence="2">
        <name>Mg(2+)</name>
        <dbReference type="ChEBI" id="CHEBI:18420"/>
    </cofactor>
</comment>
<dbReference type="InterPro" id="IPR017945">
    <property type="entry name" value="DHBP_synth_RibB-like_a/b_dom"/>
</dbReference>
<dbReference type="NCBIfam" id="NF001591">
    <property type="entry name" value="PRK00393.1"/>
    <property type="match status" value="1"/>
</dbReference>
<gene>
    <name evidence="19" type="ORF">GBAR_LOCUS9279</name>
</gene>
<evidence type="ECO:0000256" key="9">
    <source>
        <dbReference type="ARBA" id="ARBA00022741"/>
    </source>
</evidence>
<protein>
    <submittedName>
        <fullName evidence="19">Riboflavin biosynthesis protein RibBA</fullName>
    </submittedName>
</protein>
<dbReference type="SUPFAM" id="SSF55821">
    <property type="entry name" value="YrdC/RibB"/>
    <property type="match status" value="1"/>
</dbReference>
<evidence type="ECO:0000256" key="16">
    <source>
        <dbReference type="ARBA" id="ARBA00023268"/>
    </source>
</evidence>
<dbReference type="GO" id="GO:0008686">
    <property type="term" value="F:3,4-dihydroxy-2-butanone-4-phosphate synthase activity"/>
    <property type="evidence" value="ECO:0007669"/>
    <property type="project" value="InterPro"/>
</dbReference>
<dbReference type="NCBIfam" id="TIGR00505">
    <property type="entry name" value="ribA"/>
    <property type="match status" value="1"/>
</dbReference>
<evidence type="ECO:0000259" key="18">
    <source>
        <dbReference type="Pfam" id="PF00925"/>
    </source>
</evidence>
<dbReference type="NCBIfam" id="NF006803">
    <property type="entry name" value="PRK09311.1"/>
    <property type="match status" value="1"/>
</dbReference>
<dbReference type="InterPro" id="IPR000926">
    <property type="entry name" value="RibA"/>
</dbReference>